<protein>
    <submittedName>
        <fullName evidence="1">Uncharacterized protein</fullName>
    </submittedName>
</protein>
<evidence type="ECO:0000313" key="1">
    <source>
        <dbReference type="EMBL" id="KAL1495762.1"/>
    </source>
</evidence>
<dbReference type="Proteomes" id="UP001515480">
    <property type="component" value="Unassembled WGS sequence"/>
</dbReference>
<proteinExistence type="predicted"/>
<reference evidence="1 2" key="1">
    <citation type="journal article" date="2024" name="Science">
        <title>Giant polyketide synthase enzymes in the biosynthesis of giant marine polyether toxins.</title>
        <authorList>
            <person name="Fallon T.R."/>
            <person name="Shende V.V."/>
            <person name="Wierzbicki I.H."/>
            <person name="Pendleton A.L."/>
            <person name="Watervoot N.F."/>
            <person name="Auber R.P."/>
            <person name="Gonzalez D.J."/>
            <person name="Wisecaver J.H."/>
            <person name="Moore B.S."/>
        </authorList>
    </citation>
    <scope>NUCLEOTIDE SEQUENCE [LARGE SCALE GENOMIC DNA]</scope>
    <source>
        <strain evidence="1 2">12B1</strain>
    </source>
</reference>
<evidence type="ECO:0000313" key="2">
    <source>
        <dbReference type="Proteomes" id="UP001515480"/>
    </source>
</evidence>
<dbReference type="EMBL" id="JBGBPQ010000031">
    <property type="protein sequence ID" value="KAL1495762.1"/>
    <property type="molecule type" value="Genomic_DNA"/>
</dbReference>
<accession>A0AB34IDB0</accession>
<keyword evidence="2" id="KW-1185">Reference proteome</keyword>
<sequence length="108" mass="12545">MLDQRSGICRGGRLSLTMPSSPLVMLLLLMEVVELRWLEMCVEMLLLLREEVLLLRSMDMELLRVEVLLELLLLLLLLLLEDEMLLLLLLELLELLLVLEPEARHASR</sequence>
<organism evidence="1 2">
    <name type="scientific">Prymnesium parvum</name>
    <name type="common">Toxic golden alga</name>
    <dbReference type="NCBI Taxonomy" id="97485"/>
    <lineage>
        <taxon>Eukaryota</taxon>
        <taxon>Haptista</taxon>
        <taxon>Haptophyta</taxon>
        <taxon>Prymnesiophyceae</taxon>
        <taxon>Prymnesiales</taxon>
        <taxon>Prymnesiaceae</taxon>
        <taxon>Prymnesium</taxon>
    </lineage>
</organism>
<name>A0AB34IDB0_PRYPA</name>
<comment type="caution">
    <text evidence="1">The sequence shown here is derived from an EMBL/GenBank/DDBJ whole genome shotgun (WGS) entry which is preliminary data.</text>
</comment>
<gene>
    <name evidence="1" type="ORF">AB1Y20_016624</name>
</gene>
<dbReference type="AlphaFoldDB" id="A0AB34IDB0"/>